<evidence type="ECO:0000313" key="3">
    <source>
        <dbReference type="Proteomes" id="UP000740883"/>
    </source>
</evidence>
<dbReference type="InterPro" id="IPR006910">
    <property type="entry name" value="Rad21_Rec8_N"/>
</dbReference>
<dbReference type="Pfam" id="PF04825">
    <property type="entry name" value="Rad21_Rec8_N"/>
    <property type="match status" value="1"/>
</dbReference>
<comment type="caution">
    <text evidence="2">The sequence shown here is derived from an EMBL/GenBank/DDBJ whole genome shotgun (WGS) entry which is preliminary data.</text>
</comment>
<sequence>MEINTLKETINKIIYSDKKVLKSSIKKMDLNELINLSLQLADMSYVVKNRLVLGLVKIFVRKFKYLLDDGNELLLKISHRESIRVVKNKNINLKLESNAYYVTDNLLEEKEVVCQDDWVDFDNLSVEAMRDESGGVGSTLIESLVENPKKKRKIIEDEITEYDPVFYKRNVCNTKNIVETCTKTFNVLRGGLKIADVFLQNIDILKAERLSEVEQIRDQTMFDTLDVADPFDISLDGDHHTSEEIQEHSVLDLNSDFIFNTNVIELPKLDKAKEFLRLLGMASERKVRCIQESPFSPILCKKVE</sequence>
<proteinExistence type="predicted"/>
<organism evidence="2 3">
    <name type="scientific">Nosema granulosis</name>
    <dbReference type="NCBI Taxonomy" id="83296"/>
    <lineage>
        <taxon>Eukaryota</taxon>
        <taxon>Fungi</taxon>
        <taxon>Fungi incertae sedis</taxon>
        <taxon>Microsporidia</taxon>
        <taxon>Nosematidae</taxon>
        <taxon>Nosema</taxon>
    </lineage>
</organism>
<dbReference type="Proteomes" id="UP000740883">
    <property type="component" value="Unassembled WGS sequence"/>
</dbReference>
<accession>A0A9P6GXM9</accession>
<name>A0A9P6GXM9_9MICR</name>
<gene>
    <name evidence="2" type="ORF">NGRA_1860</name>
</gene>
<keyword evidence="3" id="KW-1185">Reference proteome</keyword>
<feature type="domain" description="Rad21/Rec8-like protein N-terminal" evidence="1">
    <location>
        <begin position="17"/>
        <end position="95"/>
    </location>
</feature>
<dbReference type="AlphaFoldDB" id="A0A9P6GXM9"/>
<evidence type="ECO:0000313" key="2">
    <source>
        <dbReference type="EMBL" id="KAF9762658.1"/>
    </source>
</evidence>
<dbReference type="EMBL" id="SBJO01000147">
    <property type="protein sequence ID" value="KAF9762658.1"/>
    <property type="molecule type" value="Genomic_DNA"/>
</dbReference>
<protein>
    <recommendedName>
        <fullName evidence="1">Rad21/Rec8-like protein N-terminal domain-containing protein</fullName>
    </recommendedName>
</protein>
<reference evidence="2 3" key="1">
    <citation type="journal article" date="2020" name="Genome Biol. Evol.">
        <title>Comparative genomics of strictly vertically transmitted, feminizing microsporidia endosymbionts of amphipod crustaceans.</title>
        <authorList>
            <person name="Cormier A."/>
            <person name="Chebbi M.A."/>
            <person name="Giraud I."/>
            <person name="Wattier R."/>
            <person name="Teixeira M."/>
            <person name="Gilbert C."/>
            <person name="Rigaud T."/>
            <person name="Cordaux R."/>
        </authorList>
    </citation>
    <scope>NUCLEOTIDE SEQUENCE [LARGE SCALE GENOMIC DNA]</scope>
    <source>
        <strain evidence="2 3">Ou3-Ou53</strain>
    </source>
</reference>
<dbReference type="OrthoDB" id="2194777at2759"/>
<evidence type="ECO:0000259" key="1">
    <source>
        <dbReference type="Pfam" id="PF04825"/>
    </source>
</evidence>